<gene>
    <name evidence="2" type="ORF">J1605_007492</name>
</gene>
<feature type="transmembrane region" description="Helical" evidence="1">
    <location>
        <begin position="220"/>
        <end position="241"/>
    </location>
</feature>
<sequence length="245" mass="26696">MAVCVPVCPSCSLQPAEQDTPEKKDVTQSLENYTSKCPGTMELITLPDGLTLPPVPFTKLPIVRRENQARAIAELPWSRACLPAEPRKPVSARCHGRDVALCAVETNQASWRSHLPASGPHPPYEFLKPELLEENEKCVVLLGSPSGKPCTTALAGVVGPLQLSPSCPDSGQRVKLLNLPASLRPQKMKSLLGQSMSTKSPFIYSPIIAHNRGEERNRKIGRLLILAFWLCSAAQLLVAFLDFKA</sequence>
<organism evidence="2 3">
    <name type="scientific">Eschrichtius robustus</name>
    <name type="common">California gray whale</name>
    <name type="synonym">Eschrichtius gibbosus</name>
    <dbReference type="NCBI Taxonomy" id="9764"/>
    <lineage>
        <taxon>Eukaryota</taxon>
        <taxon>Metazoa</taxon>
        <taxon>Chordata</taxon>
        <taxon>Craniata</taxon>
        <taxon>Vertebrata</taxon>
        <taxon>Euteleostomi</taxon>
        <taxon>Mammalia</taxon>
        <taxon>Eutheria</taxon>
        <taxon>Laurasiatheria</taxon>
        <taxon>Artiodactyla</taxon>
        <taxon>Whippomorpha</taxon>
        <taxon>Cetacea</taxon>
        <taxon>Mysticeti</taxon>
        <taxon>Eschrichtiidae</taxon>
        <taxon>Eschrichtius</taxon>
    </lineage>
</organism>
<protein>
    <submittedName>
        <fullName evidence="2">Uncharacterized protein</fullName>
    </submittedName>
</protein>
<keyword evidence="3" id="KW-1185">Reference proteome</keyword>
<name>A0AB34GZR7_ESCRO</name>
<keyword evidence="1" id="KW-0812">Transmembrane</keyword>
<evidence type="ECO:0000313" key="3">
    <source>
        <dbReference type="Proteomes" id="UP001159641"/>
    </source>
</evidence>
<dbReference type="AlphaFoldDB" id="A0AB34GZR7"/>
<comment type="caution">
    <text evidence="2">The sequence shown here is derived from an EMBL/GenBank/DDBJ whole genome shotgun (WGS) entry which is preliminary data.</text>
</comment>
<accession>A0AB34GZR7</accession>
<evidence type="ECO:0000313" key="2">
    <source>
        <dbReference type="EMBL" id="KAJ8784936.1"/>
    </source>
</evidence>
<keyword evidence="1" id="KW-1133">Transmembrane helix</keyword>
<keyword evidence="1" id="KW-0472">Membrane</keyword>
<evidence type="ECO:0000256" key="1">
    <source>
        <dbReference type="SAM" id="Phobius"/>
    </source>
</evidence>
<proteinExistence type="predicted"/>
<dbReference type="EMBL" id="JAIQCJ010002027">
    <property type="protein sequence ID" value="KAJ8784936.1"/>
    <property type="molecule type" value="Genomic_DNA"/>
</dbReference>
<reference evidence="2 3" key="1">
    <citation type="submission" date="2022-11" db="EMBL/GenBank/DDBJ databases">
        <title>Whole genome sequence of Eschrichtius robustus ER-17-0199.</title>
        <authorList>
            <person name="Bruniche-Olsen A."/>
            <person name="Black A.N."/>
            <person name="Fields C.J."/>
            <person name="Walden K."/>
            <person name="Dewoody J.A."/>
        </authorList>
    </citation>
    <scope>NUCLEOTIDE SEQUENCE [LARGE SCALE GENOMIC DNA]</scope>
    <source>
        <strain evidence="2">ER-17-0199</strain>
        <tissue evidence="2">Blubber</tissue>
    </source>
</reference>
<dbReference type="Proteomes" id="UP001159641">
    <property type="component" value="Unassembled WGS sequence"/>
</dbReference>